<dbReference type="Gene3D" id="3.40.228.10">
    <property type="entry name" value="Dimethylsulfoxide Reductase, domain 2"/>
    <property type="match status" value="1"/>
</dbReference>
<evidence type="ECO:0000313" key="2">
    <source>
        <dbReference type="EMBL" id="GLR19695.1"/>
    </source>
</evidence>
<feature type="domain" description="4Fe-4S ferredoxin-type" evidence="1">
    <location>
        <begin position="863"/>
        <end position="894"/>
    </location>
</feature>
<gene>
    <name evidence="2" type="primary">actB</name>
    <name evidence="2" type="ORF">GCM10007940_43110</name>
</gene>
<protein>
    <submittedName>
        <fullName evidence="2">Quinol:cytochrome C oxidoreductase</fullName>
    </submittedName>
</protein>
<reference evidence="2" key="2">
    <citation type="submission" date="2023-01" db="EMBL/GenBank/DDBJ databases">
        <title>Draft genome sequence of Portibacter lacus strain NBRC 108769.</title>
        <authorList>
            <person name="Sun Q."/>
            <person name="Mori K."/>
        </authorList>
    </citation>
    <scope>NUCLEOTIDE SEQUENCE</scope>
    <source>
        <strain evidence="2">NBRC 108769</strain>
    </source>
</reference>
<dbReference type="Gene3D" id="3.30.70.20">
    <property type="match status" value="2"/>
</dbReference>
<comment type="caution">
    <text evidence="2">The sequence shown here is derived from an EMBL/GenBank/DDBJ whole genome shotgun (WGS) entry which is preliminary data.</text>
</comment>
<dbReference type="PANTHER" id="PTHR42783">
    <property type="entry name" value="GLUTAMATE SYNTHASE [NADPH] SMALL CHAIN"/>
    <property type="match status" value="1"/>
</dbReference>
<dbReference type="Pfam" id="PF12797">
    <property type="entry name" value="Fer4_2"/>
    <property type="match status" value="1"/>
</dbReference>
<feature type="domain" description="4Fe-4S ferredoxin-type" evidence="1">
    <location>
        <begin position="808"/>
        <end position="838"/>
    </location>
</feature>
<evidence type="ECO:0000259" key="1">
    <source>
        <dbReference type="PROSITE" id="PS51379"/>
    </source>
</evidence>
<organism evidence="2 3">
    <name type="scientific">Portibacter lacus</name>
    <dbReference type="NCBI Taxonomy" id="1099794"/>
    <lineage>
        <taxon>Bacteria</taxon>
        <taxon>Pseudomonadati</taxon>
        <taxon>Bacteroidota</taxon>
        <taxon>Saprospiria</taxon>
        <taxon>Saprospirales</taxon>
        <taxon>Haliscomenobacteraceae</taxon>
        <taxon>Portibacter</taxon>
    </lineage>
</organism>
<dbReference type="AlphaFoldDB" id="A0AA37WIC2"/>
<dbReference type="SUPFAM" id="SSF54862">
    <property type="entry name" value="4Fe-4S ferredoxins"/>
    <property type="match status" value="1"/>
</dbReference>
<dbReference type="Pfam" id="PF13247">
    <property type="entry name" value="Fer4_11"/>
    <property type="match status" value="1"/>
</dbReference>
<keyword evidence="3" id="KW-1185">Reference proteome</keyword>
<dbReference type="PANTHER" id="PTHR42783:SF3">
    <property type="entry name" value="GLUTAMATE SYNTHASE [NADPH] SMALL CHAIN-RELATED"/>
    <property type="match status" value="1"/>
</dbReference>
<dbReference type="Gene3D" id="3.40.50.740">
    <property type="match status" value="1"/>
</dbReference>
<evidence type="ECO:0000313" key="3">
    <source>
        <dbReference type="Proteomes" id="UP001156666"/>
    </source>
</evidence>
<dbReference type="NCBIfam" id="TIGR04519">
    <property type="entry name" value="MoCo_extend_TAT"/>
    <property type="match status" value="1"/>
</dbReference>
<proteinExistence type="predicted"/>
<dbReference type="InterPro" id="IPR017896">
    <property type="entry name" value="4Fe4S_Fe-S-bd"/>
</dbReference>
<sequence>MKQDKQGIWIGEKDLTQDPEFIKAASQEFAGENLLETMGSKPEAVNLESTRRDFLKYLGFGLGAATLAASCEIPVKRAIPYVIKPDEIVPGIANYYATSYVKGGDFCSVLVKTREGRPIKVEGNSLSTITKGGTSARAQAMVLDLYDLNRLRKPTINGEDVSWSELDSAVKAKLNASSSIRILTNTILSPSAKMALEEFKTKFPSAKVVTYDPVSSSALLDANEQSFGQRVIPNYKFEEADVVVSFNADFLGTWISPVEYASGYAKKRKIQDTNNPTMSRHIQVEGHMSLSGSNADNRILVKPSEQGVAILALYNAVTGSGGKVAGLNPKAQAALTKVAAELKRAQGKSIVISASNNVAEQTLVNAINQSLGNIGNTVSFENASLQRQGDDKAFAELLREMKSGSVDTLIVNQANPAYDAASKGQFADALAKVSNTIALSYDHNETSSLCNYVAPVNHILESWGDVEAKRGIINSVQPTISPIFDTRQAEASILVWSESPNYNAASEQPYMEYVQANWKKTAFAAQSKYLGFNSFRDNLLADGVTTVADTQAGEVSFIGNASAAVNGITKPSGSEMEIVLFETVNIGNGQFASNPWLMEMPNPITRCSWGNYLAVPVNFDGVRKMVGLNGLKDGDLATLTVNGKEYTVPVIQQFGQMPGTVGLALGYGRTVAGKCGTGVGVDINDAVGLSEDYATYYATDVSVSDKIGKEDHFSCVQYHHTMGVTAEDKDTGETINADEAALVAFNYGIVKQGYQGALTDRSIIYNSHVDDLKENLSELHHKREHAQHLNSEQIYAGHDDLYARGHHWGMHVDLNACIGCGACTVACMAENNVPVVGKKEVTRHHEMTWLRIDRYFYGDLENPNAVYQPMMCQHCDNAPCENVCPVNATNHSSEGLNQMAYNRCVGTRYCANNCPYKVRRFNWLDYTTADIFPANQPSLNGEEVPFGADNLTRMVLNPDVTVRSRGVIEKCSFCVQRIQEGKLTAKKESRRLVDSDVKTACQTSCPTGAITFGDFNNKDGALNKKLESPLNYIVLEEVNVRSSVNYTMKVHNRDESLDA</sequence>
<dbReference type="SUPFAM" id="SSF53706">
    <property type="entry name" value="Formate dehydrogenase/DMSO reductase, domains 1-3"/>
    <property type="match status" value="1"/>
</dbReference>
<dbReference type="InterPro" id="IPR030948">
    <property type="entry name" value="TAT_var_transloc_signal_dom"/>
</dbReference>
<name>A0AA37WIC2_9BACT</name>
<accession>A0AA37WIC2</accession>
<reference evidence="2" key="1">
    <citation type="journal article" date="2014" name="Int. J. Syst. Evol. Microbiol.">
        <title>Complete genome sequence of Corynebacterium casei LMG S-19264T (=DSM 44701T), isolated from a smear-ripened cheese.</title>
        <authorList>
            <consortium name="US DOE Joint Genome Institute (JGI-PGF)"/>
            <person name="Walter F."/>
            <person name="Albersmeier A."/>
            <person name="Kalinowski J."/>
            <person name="Ruckert C."/>
        </authorList>
    </citation>
    <scope>NUCLEOTIDE SEQUENCE</scope>
    <source>
        <strain evidence="2">NBRC 108769</strain>
    </source>
</reference>
<dbReference type="CDD" id="cd10551">
    <property type="entry name" value="PsrB"/>
    <property type="match status" value="1"/>
</dbReference>
<dbReference type="Gene3D" id="2.20.25.90">
    <property type="entry name" value="ADC-like domains"/>
    <property type="match status" value="1"/>
</dbReference>
<dbReference type="PROSITE" id="PS51379">
    <property type="entry name" value="4FE4S_FER_2"/>
    <property type="match status" value="2"/>
</dbReference>
<dbReference type="RefSeq" id="WP_235295096.1">
    <property type="nucleotide sequence ID" value="NZ_BSOH01000031.1"/>
</dbReference>
<dbReference type="Gene3D" id="3.30.2070.10">
    <property type="entry name" value="Formate dehydrogenase/DMSO reductase"/>
    <property type="match status" value="1"/>
</dbReference>
<dbReference type="Proteomes" id="UP001156666">
    <property type="component" value="Unassembled WGS sequence"/>
</dbReference>
<dbReference type="EMBL" id="BSOH01000031">
    <property type="protein sequence ID" value="GLR19695.1"/>
    <property type="molecule type" value="Genomic_DNA"/>
</dbReference>